<reference evidence="5" key="3">
    <citation type="submission" date="2019-07" db="EMBL/GenBank/DDBJ databases">
        <authorList>
            <person name="Seetharam A."/>
            <person name="Woodhouse M."/>
            <person name="Cannon E."/>
        </authorList>
    </citation>
    <scope>NUCLEOTIDE SEQUENCE [LARGE SCALE GENOMIC DNA]</scope>
    <source>
        <strain evidence="5">cv. B73</strain>
    </source>
</reference>
<dbReference type="EMBL" id="EU966712">
    <property type="protein sequence ID" value="ACG38830.1"/>
    <property type="molecule type" value="mRNA"/>
</dbReference>
<gene>
    <name evidence="5" type="primary">LOC100283863</name>
</gene>
<evidence type="ECO:0000256" key="3">
    <source>
        <dbReference type="PROSITE-ProRule" id="PRU00221"/>
    </source>
</evidence>
<dbReference type="Pfam" id="PF00400">
    <property type="entry name" value="WD40"/>
    <property type="match status" value="2"/>
</dbReference>
<evidence type="ECO:0000313" key="6">
    <source>
        <dbReference type="Proteomes" id="UP000007305"/>
    </source>
</evidence>
<dbReference type="GO" id="GO:0005654">
    <property type="term" value="C:nucleoplasm"/>
    <property type="evidence" value="ECO:0000318"/>
    <property type="project" value="GO_Central"/>
</dbReference>
<dbReference type="GO" id="GO:0009524">
    <property type="term" value="C:phragmoplast"/>
    <property type="evidence" value="ECO:0000318"/>
    <property type="project" value="GO_Central"/>
</dbReference>
<keyword evidence="2" id="KW-0677">Repeat</keyword>
<dbReference type="InterPro" id="IPR036322">
    <property type="entry name" value="WD40_repeat_dom_sf"/>
</dbReference>
<reference evidence="4" key="1">
    <citation type="journal article" date="2009" name="Plant Mol. Biol.">
        <title>Insights into corn genes derived from large-scale cDNA sequencing.</title>
        <authorList>
            <person name="Alexandrov N.N."/>
            <person name="Brover V.V."/>
            <person name="Freidin S."/>
            <person name="Troukhan M.E."/>
            <person name="Tatarinova T.V."/>
            <person name="Zhang H."/>
            <person name="Swaller T.J."/>
            <person name="Lu Y.P."/>
            <person name="Bouck J."/>
            <person name="Flavell R.B."/>
            <person name="Feldmann K.A."/>
        </authorList>
    </citation>
    <scope>NUCLEOTIDE SEQUENCE</scope>
</reference>
<name>B6TNZ7_MAIZE</name>
<dbReference type="InterPro" id="IPR001680">
    <property type="entry name" value="WD40_rpt"/>
</dbReference>
<dbReference type="Gramene" id="Zm00001eb057920_T002">
    <property type="protein sequence ID" value="Zm00001eb057920_P002"/>
    <property type="gene ID" value="Zm00001eb057920"/>
</dbReference>
<accession>B6TNZ7</accession>
<dbReference type="SUPFAM" id="SSF50978">
    <property type="entry name" value="WD40 repeat-like"/>
    <property type="match status" value="1"/>
</dbReference>
<feature type="repeat" description="WD" evidence="3">
    <location>
        <begin position="89"/>
        <end position="130"/>
    </location>
</feature>
<dbReference type="GO" id="GO:1990298">
    <property type="term" value="C:bub1-bub3 complex"/>
    <property type="evidence" value="ECO:0000318"/>
    <property type="project" value="GO_Central"/>
</dbReference>
<dbReference type="GeneID" id="100283863"/>
<dbReference type="PROSITE" id="PS50082">
    <property type="entry name" value="WD_REPEATS_2"/>
    <property type="match status" value="1"/>
</dbReference>
<reference evidence="6" key="2">
    <citation type="submission" date="2015-12" db="EMBL/GenBank/DDBJ databases">
        <title>Update maize B73 reference genome by single molecule sequencing technologies.</title>
        <authorList>
            <consortium name="Maize Genome Sequencing Project"/>
            <person name="Ware D."/>
        </authorList>
    </citation>
    <scope>NUCLEOTIDE SEQUENCE [LARGE SCALE GENOMIC DNA]</scope>
    <source>
        <strain evidence="6">cv. B73</strain>
    </source>
</reference>
<reference evidence="5" key="4">
    <citation type="submission" date="2021-05" db="UniProtKB">
        <authorList>
            <consortium name="EnsemblPlants"/>
        </authorList>
    </citation>
    <scope>IDENTIFICATION</scope>
    <source>
        <strain evidence="5">cv. B73</strain>
    </source>
</reference>
<proteinExistence type="evidence at protein level"/>
<dbReference type="GO" id="GO:0043130">
    <property type="term" value="F:ubiquitin binding"/>
    <property type="evidence" value="ECO:0000318"/>
    <property type="project" value="GO_Central"/>
</dbReference>
<keyword evidence="7" id="KW-1267">Proteomics identification</keyword>
<dbReference type="Gene3D" id="2.130.10.10">
    <property type="entry name" value="YVTN repeat-like/Quinoprotein amine dehydrogenase"/>
    <property type="match status" value="1"/>
</dbReference>
<protein>
    <submittedName>
        <fullName evidence="4">Nucleotide binding protein</fullName>
    </submittedName>
</protein>
<dbReference type="KEGG" id="zma:100283863"/>
<evidence type="ECO:0000313" key="4">
    <source>
        <dbReference type="EMBL" id="ACG38830.1"/>
    </source>
</evidence>
<evidence type="ECO:0000256" key="2">
    <source>
        <dbReference type="ARBA" id="ARBA00022737"/>
    </source>
</evidence>
<evidence type="ECO:0000313" key="5">
    <source>
        <dbReference type="EnsemblPlants" id="Zm00001eb057920_P002"/>
    </source>
</evidence>
<evidence type="ECO:0000256" key="1">
    <source>
        <dbReference type="ARBA" id="ARBA00022574"/>
    </source>
</evidence>
<dbReference type="ExpressionAtlas" id="B6TNZ7">
    <property type="expression patterns" value="baseline and differential"/>
</dbReference>
<dbReference type="RefSeq" id="NP_001150233.2">
    <property type="nucleotide sequence ID" value="NM_001156761.2"/>
</dbReference>
<evidence type="ECO:0007829" key="7">
    <source>
        <dbReference type="PeptideAtlas" id="B6TNZ7"/>
    </source>
</evidence>
<dbReference type="SMART" id="SM00320">
    <property type="entry name" value="WD40"/>
    <property type="match status" value="5"/>
</dbReference>
<dbReference type="InterPro" id="IPR015943">
    <property type="entry name" value="WD40/YVTN_repeat-like_dom_sf"/>
</dbReference>
<dbReference type="GO" id="GO:0000776">
    <property type="term" value="C:kinetochore"/>
    <property type="evidence" value="ECO:0000318"/>
    <property type="project" value="GO_Central"/>
</dbReference>
<dbReference type="FunFam" id="2.130.10.10:FF:001244">
    <property type="entry name" value="Mitotic checkpoint protein BUB3.3"/>
    <property type="match status" value="1"/>
</dbReference>
<sequence length="322" mass="35560">MARRSLAVDATAGAASRVRFAPTSNNLLVSSWDSGLRLYDADEGTLRVNVESEAAFLDCCFEDESAAFACGSDGSVRRYDFHSGSQDTVGLHEDALACIEFSSLTGQIMTGSLDKKLKLWDSKTRNVSPSGTITLNSDVASISICGIYILAAVERNVYLYDMRNLTRPVDEKDCPLDYQIRCLHTSLEWNAYVAGSVDGVVALKYLDRGTDRDLGYAFRCHPNSRNGKWNLVPVNCISVHPCNRTFVTGDDKGCTIVWDAQLKKKLIELPMYLGSVASVAYNHNGQLLAVASNYFLEVDKEEQHHQVFIETVENFKGKSRVG</sequence>
<dbReference type="PANTHER" id="PTHR10971">
    <property type="entry name" value="MRNA EXPORT FACTOR AND BUB3"/>
    <property type="match status" value="1"/>
</dbReference>
<keyword evidence="1 3" id="KW-0853">WD repeat</keyword>
<organism evidence="4">
    <name type="scientific">Zea mays</name>
    <name type="common">Maize</name>
    <dbReference type="NCBI Taxonomy" id="4577"/>
    <lineage>
        <taxon>Eukaryota</taxon>
        <taxon>Viridiplantae</taxon>
        <taxon>Streptophyta</taxon>
        <taxon>Embryophyta</taxon>
        <taxon>Tracheophyta</taxon>
        <taxon>Spermatophyta</taxon>
        <taxon>Magnoliopsida</taxon>
        <taxon>Liliopsida</taxon>
        <taxon>Poales</taxon>
        <taxon>Poaceae</taxon>
        <taxon>PACMAD clade</taxon>
        <taxon>Panicoideae</taxon>
        <taxon>Andropogonodae</taxon>
        <taxon>Andropogoneae</taxon>
        <taxon>Tripsacinae</taxon>
        <taxon>Zea</taxon>
    </lineage>
</organism>
<dbReference type="HOGENOM" id="CLU_038526_3_0_1"/>
<dbReference type="Proteomes" id="UP000007305">
    <property type="component" value="Chromosome 1"/>
</dbReference>
<dbReference type="OrthoDB" id="10262475at2759"/>
<dbReference type="PROSITE" id="PS50294">
    <property type="entry name" value="WD_REPEATS_REGION"/>
    <property type="match status" value="1"/>
</dbReference>
<dbReference type="GO" id="GO:0007094">
    <property type="term" value="P:mitotic spindle assembly checkpoint signaling"/>
    <property type="evidence" value="ECO:0000318"/>
    <property type="project" value="GO_Central"/>
</dbReference>
<dbReference type="AlphaFoldDB" id="B6TNZ7"/>
<keyword evidence="6" id="KW-1185">Reference proteome</keyword>
<dbReference type="EnsemblPlants" id="Zm00001eb057920_T002">
    <property type="protein sequence ID" value="Zm00001eb057920_P002"/>
    <property type="gene ID" value="Zm00001eb057920"/>
</dbReference>